<dbReference type="AlphaFoldDB" id="A0A0N4ZGB1"/>
<keyword evidence="5" id="KW-0862">Zinc</keyword>
<evidence type="ECO:0000256" key="5">
    <source>
        <dbReference type="ARBA" id="ARBA00022833"/>
    </source>
</evidence>
<dbReference type="GO" id="GO:0008270">
    <property type="term" value="F:zinc ion binding"/>
    <property type="evidence" value="ECO:0007669"/>
    <property type="project" value="UniProtKB-KW"/>
</dbReference>
<dbReference type="Pfam" id="PF00096">
    <property type="entry name" value="zf-C2H2"/>
    <property type="match status" value="2"/>
</dbReference>
<keyword evidence="2" id="KW-0479">Metal-binding</keyword>
<dbReference type="InterPro" id="IPR036236">
    <property type="entry name" value="Znf_C2H2_sf"/>
</dbReference>
<evidence type="ECO:0000256" key="7">
    <source>
        <dbReference type="PROSITE-ProRule" id="PRU00042"/>
    </source>
</evidence>
<dbReference type="STRING" id="131310.A0A0N4ZGB1"/>
<feature type="domain" description="C2H2-type" evidence="8">
    <location>
        <begin position="139"/>
        <end position="168"/>
    </location>
</feature>
<name>A0A0N4ZGB1_PARTI</name>
<dbReference type="PANTHER" id="PTHR24394">
    <property type="entry name" value="ZINC FINGER PROTEIN"/>
    <property type="match status" value="1"/>
</dbReference>
<keyword evidence="3" id="KW-0677">Repeat</keyword>
<accession>A0A0N4ZGB1</accession>
<dbReference type="SMART" id="SM00355">
    <property type="entry name" value="ZnF_C2H2"/>
    <property type="match status" value="4"/>
</dbReference>
<evidence type="ECO:0000256" key="6">
    <source>
        <dbReference type="ARBA" id="ARBA00023242"/>
    </source>
</evidence>
<dbReference type="GO" id="GO:0000981">
    <property type="term" value="F:DNA-binding transcription factor activity, RNA polymerase II-specific"/>
    <property type="evidence" value="ECO:0007669"/>
    <property type="project" value="TreeGrafter"/>
</dbReference>
<dbReference type="FunFam" id="3.30.160.60:FF:000100">
    <property type="entry name" value="Zinc finger 45-like"/>
    <property type="match status" value="1"/>
</dbReference>
<protein>
    <submittedName>
        <fullName evidence="10">C2H2-type domain-containing protein</fullName>
    </submittedName>
</protein>
<feature type="domain" description="C2H2-type" evidence="8">
    <location>
        <begin position="82"/>
        <end position="109"/>
    </location>
</feature>
<keyword evidence="9" id="KW-1185">Reference proteome</keyword>
<evidence type="ECO:0000256" key="4">
    <source>
        <dbReference type="ARBA" id="ARBA00022771"/>
    </source>
</evidence>
<reference evidence="10" key="1">
    <citation type="submission" date="2017-02" db="UniProtKB">
        <authorList>
            <consortium name="WormBaseParasite"/>
        </authorList>
    </citation>
    <scope>IDENTIFICATION</scope>
</reference>
<keyword evidence="4 7" id="KW-0863">Zinc-finger</keyword>
<evidence type="ECO:0000259" key="8">
    <source>
        <dbReference type="PROSITE" id="PS50157"/>
    </source>
</evidence>
<comment type="subcellular location">
    <subcellularLocation>
        <location evidence="1">Nucleus</location>
    </subcellularLocation>
</comment>
<sequence length="200" mass="23021">MVNNSEEMVTSNVKPKVPGISANFLPPLDDQLYYSILDKDKSIKEIFKKEQIINVFTNDNSISLWRDEANNKKSSSRPTVIAKCGVCGLVVQHPSKIKQHAQTHLKIKPFTCEICDEKFSRKCSLNLHIKRKHKELKEFPCTWECGKSFPTIGLLNEHVRFNHSGMRRYKCTVLECGSLFVRRQQLLSHLKNVHNIVNIS</sequence>
<proteinExistence type="predicted"/>
<keyword evidence="6" id="KW-0539">Nucleus</keyword>
<evidence type="ECO:0000256" key="1">
    <source>
        <dbReference type="ARBA" id="ARBA00004123"/>
    </source>
</evidence>
<evidence type="ECO:0000313" key="10">
    <source>
        <dbReference type="WBParaSite" id="PTRK_0000678800.1"/>
    </source>
</evidence>
<evidence type="ECO:0000256" key="3">
    <source>
        <dbReference type="ARBA" id="ARBA00022737"/>
    </source>
</evidence>
<dbReference type="Proteomes" id="UP000038045">
    <property type="component" value="Unplaced"/>
</dbReference>
<dbReference type="GO" id="GO:0005634">
    <property type="term" value="C:nucleus"/>
    <property type="evidence" value="ECO:0007669"/>
    <property type="project" value="UniProtKB-SubCell"/>
</dbReference>
<organism evidence="9 10">
    <name type="scientific">Parastrongyloides trichosuri</name>
    <name type="common">Possum-specific nematode worm</name>
    <dbReference type="NCBI Taxonomy" id="131310"/>
    <lineage>
        <taxon>Eukaryota</taxon>
        <taxon>Metazoa</taxon>
        <taxon>Ecdysozoa</taxon>
        <taxon>Nematoda</taxon>
        <taxon>Chromadorea</taxon>
        <taxon>Rhabditida</taxon>
        <taxon>Tylenchina</taxon>
        <taxon>Panagrolaimomorpha</taxon>
        <taxon>Strongyloidoidea</taxon>
        <taxon>Strongyloididae</taxon>
        <taxon>Parastrongyloides</taxon>
    </lineage>
</organism>
<evidence type="ECO:0000256" key="2">
    <source>
        <dbReference type="ARBA" id="ARBA00022723"/>
    </source>
</evidence>
<dbReference type="PROSITE" id="PS50157">
    <property type="entry name" value="ZINC_FINGER_C2H2_2"/>
    <property type="match status" value="4"/>
</dbReference>
<dbReference type="PROSITE" id="PS00028">
    <property type="entry name" value="ZINC_FINGER_C2H2_1"/>
    <property type="match status" value="4"/>
</dbReference>
<dbReference type="InterPro" id="IPR013087">
    <property type="entry name" value="Znf_C2H2_type"/>
</dbReference>
<dbReference type="PANTHER" id="PTHR24394:SF44">
    <property type="entry name" value="ZINC FINGER PROTEIN 271-LIKE"/>
    <property type="match status" value="1"/>
</dbReference>
<dbReference type="SUPFAM" id="SSF57667">
    <property type="entry name" value="beta-beta-alpha zinc fingers"/>
    <property type="match status" value="2"/>
</dbReference>
<feature type="domain" description="C2H2-type" evidence="8">
    <location>
        <begin position="169"/>
        <end position="194"/>
    </location>
</feature>
<dbReference type="Gene3D" id="3.30.160.60">
    <property type="entry name" value="Classic Zinc Finger"/>
    <property type="match status" value="4"/>
</dbReference>
<feature type="domain" description="C2H2-type" evidence="8">
    <location>
        <begin position="110"/>
        <end position="138"/>
    </location>
</feature>
<evidence type="ECO:0000313" key="9">
    <source>
        <dbReference type="Proteomes" id="UP000038045"/>
    </source>
</evidence>
<dbReference type="WBParaSite" id="PTRK_0000678800.1">
    <property type="protein sequence ID" value="PTRK_0000678800.1"/>
    <property type="gene ID" value="PTRK_0000678800"/>
</dbReference>